<keyword evidence="1" id="KW-0812">Transmembrane</keyword>
<keyword evidence="1" id="KW-0472">Membrane</keyword>
<dbReference type="Proteomes" id="UP000199110">
    <property type="component" value="Unassembled WGS sequence"/>
</dbReference>
<reference evidence="3 4" key="1">
    <citation type="submission" date="2016-10" db="EMBL/GenBank/DDBJ databases">
        <authorList>
            <person name="de Groot N.N."/>
        </authorList>
    </citation>
    <scope>NUCLEOTIDE SEQUENCE [LARGE SCALE GENOMIC DNA]</scope>
    <source>
        <strain evidence="3 4">DSM 19073</strain>
    </source>
</reference>
<evidence type="ECO:0000313" key="4">
    <source>
        <dbReference type="Proteomes" id="UP000199110"/>
    </source>
</evidence>
<keyword evidence="1" id="KW-1133">Transmembrane helix</keyword>
<dbReference type="OrthoDB" id="678065at2"/>
<feature type="chain" id="PRO_5011733450" description="DUF1772 domain-containing protein" evidence="2">
    <location>
        <begin position="26"/>
        <end position="173"/>
    </location>
</feature>
<keyword evidence="2" id="KW-0732">Signal</keyword>
<dbReference type="PROSITE" id="PS51257">
    <property type="entry name" value="PROKAR_LIPOPROTEIN"/>
    <property type="match status" value="1"/>
</dbReference>
<feature type="transmembrane region" description="Helical" evidence="1">
    <location>
        <begin position="146"/>
        <end position="167"/>
    </location>
</feature>
<feature type="transmembrane region" description="Helical" evidence="1">
    <location>
        <begin position="96"/>
        <end position="118"/>
    </location>
</feature>
<dbReference type="STRING" id="390807.SAMN04488095_3722"/>
<accession>A0A1I3UDS3</accession>
<evidence type="ECO:0000256" key="1">
    <source>
        <dbReference type="SAM" id="Phobius"/>
    </source>
</evidence>
<evidence type="ECO:0008006" key="5">
    <source>
        <dbReference type="Google" id="ProtNLM"/>
    </source>
</evidence>
<organism evidence="3 4">
    <name type="scientific">Jannaschia pohangensis</name>
    <dbReference type="NCBI Taxonomy" id="390807"/>
    <lineage>
        <taxon>Bacteria</taxon>
        <taxon>Pseudomonadati</taxon>
        <taxon>Pseudomonadota</taxon>
        <taxon>Alphaproteobacteria</taxon>
        <taxon>Rhodobacterales</taxon>
        <taxon>Roseobacteraceae</taxon>
        <taxon>Jannaschia</taxon>
    </lineage>
</organism>
<keyword evidence="4" id="KW-1185">Reference proteome</keyword>
<name>A0A1I3UDS3_9RHOB</name>
<feature type="transmembrane region" description="Helical" evidence="1">
    <location>
        <begin position="64"/>
        <end position="84"/>
    </location>
</feature>
<dbReference type="AlphaFoldDB" id="A0A1I3UDS3"/>
<evidence type="ECO:0000256" key="2">
    <source>
        <dbReference type="SAM" id="SignalP"/>
    </source>
</evidence>
<evidence type="ECO:0000313" key="3">
    <source>
        <dbReference type="EMBL" id="SFJ80799.1"/>
    </source>
</evidence>
<protein>
    <recommendedName>
        <fullName evidence="5">DUF1772 domain-containing protein</fullName>
    </recommendedName>
</protein>
<dbReference type="RefSeq" id="WP_139212415.1">
    <property type="nucleotide sequence ID" value="NZ_FORA01000007.1"/>
</dbReference>
<proteinExistence type="predicted"/>
<sequence>MTRLFTALMLTALACVAAAVFGALHDQVSYGVAPDYYHMFKFDQFAIPRDWPPRLGAAWVGVQASWWMGLVIGVPVFGIGALVVPTAAGLRRAGFWAIALVLGLTALASATGLLVEIISPTPDGIWWTPDGADVTAFRRAGAMHNAAYLGGALGLLAGLVLVIVAGIRARRAA</sequence>
<feature type="signal peptide" evidence="2">
    <location>
        <begin position="1"/>
        <end position="25"/>
    </location>
</feature>
<dbReference type="EMBL" id="FORA01000007">
    <property type="protein sequence ID" value="SFJ80799.1"/>
    <property type="molecule type" value="Genomic_DNA"/>
</dbReference>
<gene>
    <name evidence="3" type="ORF">SAMN04488095_3722</name>
</gene>